<comment type="caution">
    <text evidence="1">The sequence shown here is derived from an EMBL/GenBank/DDBJ whole genome shotgun (WGS) entry which is preliminary data.</text>
</comment>
<protein>
    <submittedName>
        <fullName evidence="1">Uncharacterized protein</fullName>
    </submittedName>
</protein>
<evidence type="ECO:0000313" key="1">
    <source>
        <dbReference type="EMBL" id="KAJ3532783.1"/>
    </source>
</evidence>
<evidence type="ECO:0000313" key="2">
    <source>
        <dbReference type="Proteomes" id="UP001148629"/>
    </source>
</evidence>
<organism evidence="1 2">
    <name type="scientific">Fusarium decemcellulare</name>
    <dbReference type="NCBI Taxonomy" id="57161"/>
    <lineage>
        <taxon>Eukaryota</taxon>
        <taxon>Fungi</taxon>
        <taxon>Dikarya</taxon>
        <taxon>Ascomycota</taxon>
        <taxon>Pezizomycotina</taxon>
        <taxon>Sordariomycetes</taxon>
        <taxon>Hypocreomycetidae</taxon>
        <taxon>Hypocreales</taxon>
        <taxon>Nectriaceae</taxon>
        <taxon>Fusarium</taxon>
        <taxon>Fusarium decemcellulare species complex</taxon>
    </lineage>
</organism>
<dbReference type="EMBL" id="JANRMS010000927">
    <property type="protein sequence ID" value="KAJ3532783.1"/>
    <property type="molecule type" value="Genomic_DNA"/>
</dbReference>
<sequence length="696" mass="76506">MGQPQTHRTTTTALASPGPATSRDVHFYDTNVTSSSIPSLPSSSSASRGMLQELSADQVHNTSLAWNSPHRSQESQHLIALQDSKIVSLFKPKTSSSRANRRRPGVDSDSFEPLDAVLEESSIASASSIAATFGSRSSGSQDISPKAKPAEIHPLITAKPASSARQQYENHLAGQFEWVLSCPAPASDANDHGFPNDVKNDRRNNGTKVYGCNLLSREQRSAPSDAPTQTPLADTFTLLATLLEPGEYSYLGLDFSQILSDNAKMSLAPPPAYEFHQTTPRKVPEVVEVVEQAVSPSLTLISERSSSYAGSSRNGSFSVPRIEDSLEELDKLEDELEAINAVTQPRRIGPLEAAPSSTKHLEPPSTIKKSSISKRASIAGMSATVRVKPSERPQPSIRRSTSLVFRDKKQDEPESTPQLRSRASRGKLPTFQPMPPKAPIKSTKPPTVPNFELPGEAVARRLKEQRQARLAQQTDAQKAYVPPPRPKSSKPPTKPSFELPGEAISRRKREEREARLKAQEEEERKKREFKARPVRTSITPSTIPRETITSLARQGKLPQEDDATKQPDVKSKRLSVAGARPVPTSEIKPSQNRGRLSTATSREDLSRGTSTSGGSASGKRTTLTAEEAHQLRLRGKEIFQRDNSSFTRDREREKREREAAARTAREQAAERSRIASREWAEKKRRKEQALLKAAMG</sequence>
<proteinExistence type="predicted"/>
<reference evidence="1" key="1">
    <citation type="submission" date="2022-08" db="EMBL/GenBank/DDBJ databases">
        <title>Genome Sequence of Fusarium decemcellulare.</title>
        <authorList>
            <person name="Buettner E."/>
        </authorList>
    </citation>
    <scope>NUCLEOTIDE SEQUENCE</scope>
    <source>
        <strain evidence="1">Babe19</strain>
    </source>
</reference>
<gene>
    <name evidence="1" type="ORF">NM208_g8280</name>
</gene>
<dbReference type="Proteomes" id="UP001148629">
    <property type="component" value="Unassembled WGS sequence"/>
</dbReference>
<keyword evidence="2" id="KW-1185">Reference proteome</keyword>
<name>A0ACC1S625_9HYPO</name>
<accession>A0ACC1S625</accession>